<keyword evidence="3" id="KW-1185">Reference proteome</keyword>
<reference evidence="1" key="1">
    <citation type="submission" date="2023-06" db="EMBL/GenBank/DDBJ databases">
        <authorList>
            <person name="Kurt Z."/>
        </authorList>
    </citation>
    <scope>NUCLEOTIDE SEQUENCE</scope>
</reference>
<reference evidence="2 3" key="2">
    <citation type="submission" date="2024-07" db="EMBL/GenBank/DDBJ databases">
        <authorList>
            <person name="Akdeniz Z."/>
        </authorList>
    </citation>
    <scope>NUCLEOTIDE SEQUENCE [LARGE SCALE GENOMIC DNA]</scope>
</reference>
<protein>
    <submittedName>
        <fullName evidence="1">Uncharacterized protein</fullName>
    </submittedName>
</protein>
<sequence length="350" mass="40892">MGQLCINNIDDDSYIDENEEIAIHEHNFTYFFAAEYYAGVFIQKCIEVMKLNLHRIDQEVSDSYFASQQKDNLQTHPKLVSDIELTRLQSRQQEMYNFILENGGFSMCDSKEIENVIIEDSTSVHQPIQYIKPLKVNKLTYTQIVELLLEECPYLSEFDIFQIIQYLQFEHGTVLTFEELTQKFKQGKLDDTLYDVNAFIRLAYLCSPDQFKLFQHSQIYILFFAQDLYYSGNCYGVDVNKAVCKHFGQNNKLRLSKITNLQEFELLAFNITSQDIPIKFNNAKVKKYIAEYKHQLHNLKHELSKTITIAQKKFQLSPDEIDEALAYSKVVMEAEVERQLQFNIGSSSSD</sequence>
<gene>
    <name evidence="1" type="ORF">HINF_LOCUS1520</name>
    <name evidence="2" type="ORF">HINF_LOCUS65873</name>
</gene>
<accession>A0AA86N6R2</accession>
<dbReference type="Proteomes" id="UP001642409">
    <property type="component" value="Unassembled WGS sequence"/>
</dbReference>
<dbReference type="EMBL" id="CAXDID020000437">
    <property type="protein sequence ID" value="CAL6091619.1"/>
    <property type="molecule type" value="Genomic_DNA"/>
</dbReference>
<evidence type="ECO:0000313" key="2">
    <source>
        <dbReference type="EMBL" id="CAL6091619.1"/>
    </source>
</evidence>
<dbReference type="AlphaFoldDB" id="A0AA86N6R2"/>
<name>A0AA86N6R2_9EUKA</name>
<comment type="caution">
    <text evidence="1">The sequence shown here is derived from an EMBL/GenBank/DDBJ whole genome shotgun (WGS) entry which is preliminary data.</text>
</comment>
<evidence type="ECO:0000313" key="3">
    <source>
        <dbReference type="Proteomes" id="UP001642409"/>
    </source>
</evidence>
<organism evidence="1">
    <name type="scientific">Hexamita inflata</name>
    <dbReference type="NCBI Taxonomy" id="28002"/>
    <lineage>
        <taxon>Eukaryota</taxon>
        <taxon>Metamonada</taxon>
        <taxon>Diplomonadida</taxon>
        <taxon>Hexamitidae</taxon>
        <taxon>Hexamitinae</taxon>
        <taxon>Hexamita</taxon>
    </lineage>
</organism>
<proteinExistence type="predicted"/>
<evidence type="ECO:0000313" key="1">
    <source>
        <dbReference type="EMBL" id="CAI9913875.1"/>
    </source>
</evidence>
<dbReference type="EMBL" id="CATOUU010000038">
    <property type="protein sequence ID" value="CAI9913875.1"/>
    <property type="molecule type" value="Genomic_DNA"/>
</dbReference>